<evidence type="ECO:0000256" key="1">
    <source>
        <dbReference type="ARBA" id="ARBA00007957"/>
    </source>
</evidence>
<dbReference type="EMBL" id="VULQ01000001">
    <property type="protein sequence ID" value="MSS76905.1"/>
    <property type="molecule type" value="Genomic_DNA"/>
</dbReference>
<evidence type="ECO:0000313" key="9">
    <source>
        <dbReference type="EMBL" id="MSS76905.1"/>
    </source>
</evidence>
<comment type="caution">
    <text evidence="9">The sequence shown here is derived from an EMBL/GenBank/DDBJ whole genome shotgun (WGS) entry which is preliminary data.</text>
</comment>
<feature type="binding site" evidence="7">
    <location>
        <position position="100"/>
    </location>
    <ligand>
        <name>Zn(2+)</name>
        <dbReference type="ChEBI" id="CHEBI:29105"/>
    </ligand>
</feature>
<dbReference type="PANTHER" id="PTHR33202:SF7">
    <property type="entry name" value="FERRIC UPTAKE REGULATION PROTEIN"/>
    <property type="match status" value="1"/>
</dbReference>
<dbReference type="GO" id="GO:0008270">
    <property type="term" value="F:zinc ion binding"/>
    <property type="evidence" value="ECO:0007669"/>
    <property type="project" value="TreeGrafter"/>
</dbReference>
<keyword evidence="3 7" id="KW-0862">Zinc</keyword>
<comment type="similarity">
    <text evidence="1">Belongs to the Fur family.</text>
</comment>
<dbReference type="InterPro" id="IPR043135">
    <property type="entry name" value="Fur_C"/>
</dbReference>
<feature type="binding site" evidence="7">
    <location>
        <position position="140"/>
    </location>
    <ligand>
        <name>Zn(2+)</name>
        <dbReference type="ChEBI" id="CHEBI:29105"/>
    </ligand>
</feature>
<keyword evidence="8" id="KW-0408">Iron</keyword>
<evidence type="ECO:0000256" key="8">
    <source>
        <dbReference type="PIRSR" id="PIRSR602481-2"/>
    </source>
</evidence>
<keyword evidence="4" id="KW-0805">Transcription regulation</keyword>
<evidence type="ECO:0000256" key="5">
    <source>
        <dbReference type="ARBA" id="ARBA00023125"/>
    </source>
</evidence>
<evidence type="ECO:0000256" key="2">
    <source>
        <dbReference type="ARBA" id="ARBA00022491"/>
    </source>
</evidence>
<dbReference type="PANTHER" id="PTHR33202">
    <property type="entry name" value="ZINC UPTAKE REGULATION PROTEIN"/>
    <property type="match status" value="1"/>
</dbReference>
<comment type="cofactor">
    <cofactor evidence="7">
        <name>Zn(2+)</name>
        <dbReference type="ChEBI" id="CHEBI:29105"/>
    </cofactor>
    <text evidence="7">Binds 1 zinc ion per subunit.</text>
</comment>
<keyword evidence="2" id="KW-0678">Repressor</keyword>
<dbReference type="SUPFAM" id="SSF46785">
    <property type="entry name" value="Winged helix' DNA-binding domain"/>
    <property type="match status" value="1"/>
</dbReference>
<dbReference type="GO" id="GO:0000976">
    <property type="term" value="F:transcription cis-regulatory region binding"/>
    <property type="evidence" value="ECO:0007669"/>
    <property type="project" value="TreeGrafter"/>
</dbReference>
<name>A0A6N7VBX8_9FIRM</name>
<organism evidence="9 10">
    <name type="scientific">Anaerococcus porci</name>
    <dbReference type="NCBI Taxonomy" id="2652269"/>
    <lineage>
        <taxon>Bacteria</taxon>
        <taxon>Bacillati</taxon>
        <taxon>Bacillota</taxon>
        <taxon>Tissierellia</taxon>
        <taxon>Tissierellales</taxon>
        <taxon>Peptoniphilaceae</taxon>
        <taxon>Anaerococcus</taxon>
    </lineage>
</organism>
<dbReference type="Proteomes" id="UP000441925">
    <property type="component" value="Unassembled WGS sequence"/>
</dbReference>
<gene>
    <name evidence="9" type="ORF">FYJ26_00385</name>
</gene>
<dbReference type="GO" id="GO:0045892">
    <property type="term" value="P:negative regulation of DNA-templated transcription"/>
    <property type="evidence" value="ECO:0007669"/>
    <property type="project" value="TreeGrafter"/>
</dbReference>
<dbReference type="Pfam" id="PF01475">
    <property type="entry name" value="FUR"/>
    <property type="match status" value="1"/>
</dbReference>
<keyword evidence="7" id="KW-0479">Metal-binding</keyword>
<protein>
    <submittedName>
        <fullName evidence="9">Transcriptional repressor</fullName>
    </submittedName>
</protein>
<dbReference type="Gene3D" id="3.30.1490.190">
    <property type="match status" value="1"/>
</dbReference>
<dbReference type="GO" id="GO:1900376">
    <property type="term" value="P:regulation of secondary metabolite biosynthetic process"/>
    <property type="evidence" value="ECO:0007669"/>
    <property type="project" value="TreeGrafter"/>
</dbReference>
<evidence type="ECO:0000256" key="6">
    <source>
        <dbReference type="ARBA" id="ARBA00023163"/>
    </source>
</evidence>
<dbReference type="GO" id="GO:0003700">
    <property type="term" value="F:DNA-binding transcription factor activity"/>
    <property type="evidence" value="ECO:0007669"/>
    <property type="project" value="InterPro"/>
</dbReference>
<evidence type="ECO:0000256" key="7">
    <source>
        <dbReference type="PIRSR" id="PIRSR602481-1"/>
    </source>
</evidence>
<dbReference type="Gene3D" id="1.10.10.10">
    <property type="entry name" value="Winged helix-like DNA-binding domain superfamily/Winged helix DNA-binding domain"/>
    <property type="match status" value="1"/>
</dbReference>
<dbReference type="RefSeq" id="WP_154538761.1">
    <property type="nucleotide sequence ID" value="NZ_JAXDSU010000003.1"/>
</dbReference>
<dbReference type="InterPro" id="IPR036390">
    <property type="entry name" value="WH_DNA-bd_sf"/>
</dbReference>
<keyword evidence="5" id="KW-0238">DNA-binding</keyword>
<evidence type="ECO:0000256" key="3">
    <source>
        <dbReference type="ARBA" id="ARBA00022833"/>
    </source>
</evidence>
<evidence type="ECO:0000256" key="4">
    <source>
        <dbReference type="ARBA" id="ARBA00023015"/>
    </source>
</evidence>
<reference evidence="9 10" key="1">
    <citation type="submission" date="2019-08" db="EMBL/GenBank/DDBJ databases">
        <title>In-depth cultivation of the pig gut microbiome towards novel bacterial diversity and tailored functional studies.</title>
        <authorList>
            <person name="Wylensek D."/>
            <person name="Hitch T.C.A."/>
            <person name="Clavel T."/>
        </authorList>
    </citation>
    <scope>NUCLEOTIDE SEQUENCE [LARGE SCALE GENOMIC DNA]</scope>
    <source>
        <strain evidence="9 10">WCA-380-WT-2B</strain>
    </source>
</reference>
<dbReference type="CDD" id="cd07153">
    <property type="entry name" value="Fur_like"/>
    <property type="match status" value="1"/>
</dbReference>
<keyword evidence="10" id="KW-1185">Reference proteome</keyword>
<dbReference type="AlphaFoldDB" id="A0A6N7VBX8"/>
<feature type="binding site" evidence="7">
    <location>
        <position position="97"/>
    </location>
    <ligand>
        <name>Zn(2+)</name>
        <dbReference type="ChEBI" id="CHEBI:29105"/>
    </ligand>
</feature>
<feature type="binding site" evidence="8">
    <location>
        <position position="91"/>
    </location>
    <ligand>
        <name>Fe cation</name>
        <dbReference type="ChEBI" id="CHEBI:24875"/>
    </ligand>
</feature>
<proteinExistence type="inferred from homology"/>
<accession>A0A6N7VBX8</accession>
<sequence length="152" mass="17825">MNNEQLKKIFEKNGHKFTKQRQIIFNALNNANSKHLTPEELFSIVHQENKQVGIATVYRTLNIFEELGIVNKQEFTDSVNTYELIGQNDEHHDHLICTNCGKIVEEKILENDELAEILRDKYDFDLDYYSLRIYGICSDCQNEIRSKNENAK</sequence>
<keyword evidence="6" id="KW-0804">Transcription</keyword>
<feature type="binding site" evidence="8">
    <location>
        <position position="93"/>
    </location>
    <ligand>
        <name>Fe cation</name>
        <dbReference type="ChEBI" id="CHEBI:24875"/>
    </ligand>
</feature>
<feature type="binding site" evidence="7">
    <location>
        <position position="137"/>
    </location>
    <ligand>
        <name>Zn(2+)</name>
        <dbReference type="ChEBI" id="CHEBI:29105"/>
    </ligand>
</feature>
<evidence type="ECO:0000313" key="10">
    <source>
        <dbReference type="Proteomes" id="UP000441925"/>
    </source>
</evidence>
<dbReference type="InterPro" id="IPR036388">
    <property type="entry name" value="WH-like_DNA-bd_sf"/>
</dbReference>
<dbReference type="InterPro" id="IPR002481">
    <property type="entry name" value="FUR"/>
</dbReference>
<comment type="cofactor">
    <cofactor evidence="8">
        <name>Mn(2+)</name>
        <dbReference type="ChEBI" id="CHEBI:29035"/>
    </cofactor>
    <cofactor evidence="8">
        <name>Fe(2+)</name>
        <dbReference type="ChEBI" id="CHEBI:29033"/>
    </cofactor>
    <text evidence="8">Binds 1 Mn(2+) or Fe(2+) ion per subunit.</text>
</comment>